<reference evidence="3" key="1">
    <citation type="journal article" date="2020" name="Nat. Commun.">
        <title>Large-scale genome sequencing of mycorrhizal fungi provides insights into the early evolution of symbiotic traits.</title>
        <authorList>
            <person name="Miyauchi S."/>
            <person name="Kiss E."/>
            <person name="Kuo A."/>
            <person name="Drula E."/>
            <person name="Kohler A."/>
            <person name="Sanchez-Garcia M."/>
            <person name="Morin E."/>
            <person name="Andreopoulos B."/>
            <person name="Barry K.W."/>
            <person name="Bonito G."/>
            <person name="Buee M."/>
            <person name="Carver A."/>
            <person name="Chen C."/>
            <person name="Cichocki N."/>
            <person name="Clum A."/>
            <person name="Culley D."/>
            <person name="Crous P.W."/>
            <person name="Fauchery L."/>
            <person name="Girlanda M."/>
            <person name="Hayes R.D."/>
            <person name="Keri Z."/>
            <person name="LaButti K."/>
            <person name="Lipzen A."/>
            <person name="Lombard V."/>
            <person name="Magnuson J."/>
            <person name="Maillard F."/>
            <person name="Murat C."/>
            <person name="Nolan M."/>
            <person name="Ohm R.A."/>
            <person name="Pangilinan J."/>
            <person name="Pereira M.F."/>
            <person name="Perotto S."/>
            <person name="Peter M."/>
            <person name="Pfister S."/>
            <person name="Riley R."/>
            <person name="Sitrit Y."/>
            <person name="Stielow J.B."/>
            <person name="Szollosi G."/>
            <person name="Zifcakova L."/>
            <person name="Stursova M."/>
            <person name="Spatafora J.W."/>
            <person name="Tedersoo L."/>
            <person name="Vaario L.M."/>
            <person name="Yamada A."/>
            <person name="Yan M."/>
            <person name="Wang P."/>
            <person name="Xu J."/>
            <person name="Bruns T."/>
            <person name="Baldrian P."/>
            <person name="Vilgalys R."/>
            <person name="Dunand C."/>
            <person name="Henrissat B."/>
            <person name="Grigoriev I.V."/>
            <person name="Hibbett D."/>
            <person name="Nagy L.G."/>
            <person name="Martin F.M."/>
        </authorList>
    </citation>
    <scope>NUCLEOTIDE SEQUENCE</scope>
    <source>
        <strain evidence="3">UP504</strain>
    </source>
</reference>
<name>A0A9P6B826_9AGAM</name>
<evidence type="ECO:0000313" key="3">
    <source>
        <dbReference type="EMBL" id="KAF9519137.1"/>
    </source>
</evidence>
<evidence type="ECO:0000256" key="1">
    <source>
        <dbReference type="SAM" id="MobiDB-lite"/>
    </source>
</evidence>
<evidence type="ECO:0000259" key="2">
    <source>
        <dbReference type="Pfam" id="PF03235"/>
    </source>
</evidence>
<dbReference type="AlphaFoldDB" id="A0A9P6B826"/>
<evidence type="ECO:0000313" key="4">
    <source>
        <dbReference type="Proteomes" id="UP000886523"/>
    </source>
</evidence>
<comment type="caution">
    <text evidence="3">The sequence shown here is derived from an EMBL/GenBank/DDBJ whole genome shotgun (WGS) entry which is preliminary data.</text>
</comment>
<dbReference type="InterPro" id="IPR004919">
    <property type="entry name" value="GmrSD_N"/>
</dbReference>
<dbReference type="Pfam" id="PF03235">
    <property type="entry name" value="GmrSD_N"/>
    <property type="match status" value="1"/>
</dbReference>
<keyword evidence="4" id="KW-1185">Reference proteome</keyword>
<organism evidence="3 4">
    <name type="scientific">Hydnum rufescens UP504</name>
    <dbReference type="NCBI Taxonomy" id="1448309"/>
    <lineage>
        <taxon>Eukaryota</taxon>
        <taxon>Fungi</taxon>
        <taxon>Dikarya</taxon>
        <taxon>Basidiomycota</taxon>
        <taxon>Agaricomycotina</taxon>
        <taxon>Agaricomycetes</taxon>
        <taxon>Cantharellales</taxon>
        <taxon>Hydnaceae</taxon>
        <taxon>Hydnum</taxon>
    </lineage>
</organism>
<dbReference type="EMBL" id="MU128919">
    <property type="protein sequence ID" value="KAF9519137.1"/>
    <property type="molecule type" value="Genomic_DNA"/>
</dbReference>
<accession>A0A9P6B826</accession>
<dbReference type="OrthoDB" id="5419821at2759"/>
<dbReference type="PANTHER" id="PTHR39639:SF1">
    <property type="entry name" value="DUF262 DOMAIN-CONTAINING PROTEIN"/>
    <property type="match status" value="1"/>
</dbReference>
<proteinExistence type="predicted"/>
<dbReference type="Proteomes" id="UP000886523">
    <property type="component" value="Unassembled WGS sequence"/>
</dbReference>
<protein>
    <recommendedName>
        <fullName evidence="2">GmrSD restriction endonucleases N-terminal domain-containing protein</fullName>
    </recommendedName>
</protein>
<dbReference type="PANTHER" id="PTHR39639">
    <property type="entry name" value="CHROMOSOME 16, WHOLE GENOME SHOTGUN SEQUENCE"/>
    <property type="match status" value="1"/>
</dbReference>
<sequence length="376" mass="43108">MGPPRAPKVEKIEVNSDNSFDDDDGKEQDELGANIPGMLSPPIADVVWLEKKQIGLILSIAQNYPIPPIYFSLRKRKDGTEYRVCLDGKQRLTSVQKFFDGSDIPEGSKNKYYFTSSRHRKARLELPLNLKEMFMQKPLTCVEYRNLSEMEERDMFQRVQLGMPLKEGEKLQSIGSEWAAWIGTICRKFVEVEDGLQDVLDWGTDRGKGFQCVAAVVAHIHSLPEFSYKSYSQLDKFLREPGKPSTNFQAKIDHVFSTLTAIASTPSFPSLKRHPFAKGTPRVAPVEFYMICVLIYLLREENNAVIALEIQNLRTETRKVHTDIRSNNRVVGTMWQICNDIMKRCSREMRNQRGDDDDDGEYIASMERATKRARLI</sequence>
<feature type="domain" description="GmrSD restriction endonucleases N-terminal" evidence="2">
    <location>
        <begin position="46"/>
        <end position="129"/>
    </location>
</feature>
<gene>
    <name evidence="3" type="ORF">BS47DRAFT_1388281</name>
</gene>
<feature type="region of interest" description="Disordered" evidence="1">
    <location>
        <begin position="1"/>
        <end position="35"/>
    </location>
</feature>